<dbReference type="Pfam" id="PF01968">
    <property type="entry name" value="Hydantoinase_A"/>
    <property type="match status" value="1"/>
</dbReference>
<keyword evidence="4" id="KW-1185">Reference proteome</keyword>
<dbReference type="Pfam" id="PF05378">
    <property type="entry name" value="Hydant_A_N"/>
    <property type="match status" value="1"/>
</dbReference>
<dbReference type="AlphaFoldDB" id="A0A4R6QI72"/>
<dbReference type="InterPro" id="IPR045079">
    <property type="entry name" value="Oxoprolinase-like"/>
</dbReference>
<accession>A0A4R6QI72</accession>
<proteinExistence type="predicted"/>
<evidence type="ECO:0000259" key="1">
    <source>
        <dbReference type="Pfam" id="PF01968"/>
    </source>
</evidence>
<dbReference type="InterPro" id="IPR002821">
    <property type="entry name" value="Hydantoinase_A"/>
</dbReference>
<organism evidence="3 4">
    <name type="scientific">Roseateles toxinivorans</name>
    <dbReference type="NCBI Taxonomy" id="270368"/>
    <lineage>
        <taxon>Bacteria</taxon>
        <taxon>Pseudomonadati</taxon>
        <taxon>Pseudomonadota</taxon>
        <taxon>Betaproteobacteria</taxon>
        <taxon>Burkholderiales</taxon>
        <taxon>Sphaerotilaceae</taxon>
        <taxon>Roseateles</taxon>
    </lineage>
</organism>
<dbReference type="PANTHER" id="PTHR11365:SF10">
    <property type="entry name" value="HYDANTOINASE_OXOPROLINASE"/>
    <property type="match status" value="1"/>
</dbReference>
<name>A0A4R6QI72_9BURK</name>
<dbReference type="SUPFAM" id="SSF53067">
    <property type="entry name" value="Actin-like ATPase domain"/>
    <property type="match status" value="2"/>
</dbReference>
<dbReference type="InterPro" id="IPR008040">
    <property type="entry name" value="Hydant_A_N"/>
</dbReference>
<dbReference type="RefSeq" id="WP_133703377.1">
    <property type="nucleotide sequence ID" value="NZ_SNXS01000010.1"/>
</dbReference>
<feature type="domain" description="Hydantoinase/oxoprolinase N-terminal" evidence="2">
    <location>
        <begin position="3"/>
        <end position="172"/>
    </location>
</feature>
<sequence length="519" mass="53880">MIRVGIDVGGTNTDAVVMRGREVLFGLKTATTADVMSGVVNALKEVVAGAAIERSSIGAVMIGTTHFTNALIERRRLAPVGMIRLGLPATSGLPPTSAWPEDMLAAVAMHWRLAQGGYEFDGRELGTLQPEQIRGFATEFAALGLCDVAISGAFSFINDAQEHLAASLVREVMPDARITLSSQIGRIGLLERENAAILNACLGPLGLDVVAAFEQALTDSGISAPFYLTQNDGTLMSAEQAARFPILTVASGPTNSMRGAAFLSGLSDAIVVDIGGTTSDVGVLQAGFPRQAGIAVEVGGVRTNFRMPDVYSIGLGGGSLVNADMTTLGPRSVGYNIHTEALVFGGRTLTATDIAVAAGVATLGDAAKVAHLPTEAVQRCHARLQQMVFDAVERMRTSATVLPVVVVGGGSILLRERVGDAAVTIPPHFGVANAVGAAMAQVSGEIDRVVRLEGLTREQAIAQVRADAEHKAVQAGANPQTLTLLDVEDVPLAYIGGNSTRIRVRVIGDLFDPATGTAA</sequence>
<dbReference type="PANTHER" id="PTHR11365">
    <property type="entry name" value="5-OXOPROLINASE RELATED"/>
    <property type="match status" value="1"/>
</dbReference>
<dbReference type="GO" id="GO:0016787">
    <property type="term" value="F:hydrolase activity"/>
    <property type="evidence" value="ECO:0007669"/>
    <property type="project" value="InterPro"/>
</dbReference>
<dbReference type="Proteomes" id="UP000295361">
    <property type="component" value="Unassembled WGS sequence"/>
</dbReference>
<evidence type="ECO:0000259" key="2">
    <source>
        <dbReference type="Pfam" id="PF05378"/>
    </source>
</evidence>
<protein>
    <submittedName>
        <fullName evidence="3">N-methylhydantoinase A/oxoprolinase/acetone carboxylase beta subunit</fullName>
    </submittedName>
</protein>
<evidence type="ECO:0000313" key="4">
    <source>
        <dbReference type="Proteomes" id="UP000295361"/>
    </source>
</evidence>
<dbReference type="InterPro" id="IPR043129">
    <property type="entry name" value="ATPase_NBD"/>
</dbReference>
<feature type="domain" description="Hydantoinase A/oxoprolinase" evidence="1">
    <location>
        <begin position="192"/>
        <end position="359"/>
    </location>
</feature>
<gene>
    <name evidence="3" type="ORF">DES47_11044</name>
</gene>
<dbReference type="EMBL" id="SNXS01000010">
    <property type="protein sequence ID" value="TDP61832.1"/>
    <property type="molecule type" value="Genomic_DNA"/>
</dbReference>
<dbReference type="InParanoid" id="A0A4R6QI72"/>
<dbReference type="Gene3D" id="3.30.420.40">
    <property type="match status" value="1"/>
</dbReference>
<comment type="caution">
    <text evidence="3">The sequence shown here is derived from an EMBL/GenBank/DDBJ whole genome shotgun (WGS) entry which is preliminary data.</text>
</comment>
<evidence type="ECO:0000313" key="3">
    <source>
        <dbReference type="EMBL" id="TDP61832.1"/>
    </source>
</evidence>
<reference evidence="3 4" key="1">
    <citation type="submission" date="2019-03" db="EMBL/GenBank/DDBJ databases">
        <title>Genomic Encyclopedia of Type Strains, Phase IV (KMG-IV): sequencing the most valuable type-strain genomes for metagenomic binning, comparative biology and taxonomic classification.</title>
        <authorList>
            <person name="Goeker M."/>
        </authorList>
    </citation>
    <scope>NUCLEOTIDE SEQUENCE [LARGE SCALE GENOMIC DNA]</scope>
    <source>
        <strain evidence="3 4">DSM 16998</strain>
    </source>
</reference>
<dbReference type="OrthoDB" id="9768323at2"/>